<name>A0A3M8DNC5_9BACL</name>
<dbReference type="OrthoDB" id="7869153at2"/>
<evidence type="ECO:0000256" key="1">
    <source>
        <dbReference type="PROSITE-ProRule" id="PRU00409"/>
    </source>
</evidence>
<keyword evidence="1" id="KW-0547">Nucleotide-binding</keyword>
<dbReference type="Proteomes" id="UP000271031">
    <property type="component" value="Unassembled WGS sequence"/>
</dbReference>
<keyword evidence="4" id="KW-1185">Reference proteome</keyword>
<proteinExistence type="predicted"/>
<organism evidence="3 4">
    <name type="scientific">Brevibacillus fluminis</name>
    <dbReference type="NCBI Taxonomy" id="511487"/>
    <lineage>
        <taxon>Bacteria</taxon>
        <taxon>Bacillati</taxon>
        <taxon>Bacillota</taxon>
        <taxon>Bacilli</taxon>
        <taxon>Bacillales</taxon>
        <taxon>Paenibacillaceae</taxon>
        <taxon>Brevibacillus</taxon>
    </lineage>
</organism>
<dbReference type="InterPro" id="IPR026838">
    <property type="entry name" value="YheC/D"/>
</dbReference>
<feature type="domain" description="ATP-grasp" evidence="2">
    <location>
        <begin position="124"/>
        <end position="367"/>
    </location>
</feature>
<protein>
    <submittedName>
        <fullName evidence="3">YheC/YheD family protein</fullName>
    </submittedName>
</protein>
<comment type="caution">
    <text evidence="3">The sequence shown here is derived from an EMBL/GenBank/DDBJ whole genome shotgun (WGS) entry which is preliminary data.</text>
</comment>
<keyword evidence="1" id="KW-0067">ATP-binding</keyword>
<sequence>MKSKITKPKEWYNLGIIAYCNGPTFTEKDYYRNLTLVGRKVGIRVFVFSPRQVDFDSRTTIGYEFKNGVWQTHTFPLPPLIYDRCFMGPAYRNYKPFIEKLQNDPKIMFMGRGLSGKWEVYKMLECLPEITKWLPDTKPLAISEMMERLKSNETVVIKPMSGTHGYGVVRFAKGGNGYEATGRARRTNVPFRRSFKSLAQVRQFVTSFTAGLNFIIQPYLSLSTRNGVPFDVRVLVQKNGSGEWQTTGKAVRLGNKESITSNLHGGGHAAPLSSFLAANFSSSQTAMIETEINALVSVLPPALEKHHGSLFELGIDIGVDQQGRVWLIEVNSRPGRAVFRMIDDSTARLRAVTQPISYANYLMKERVGGY</sequence>
<dbReference type="InterPro" id="IPR011761">
    <property type="entry name" value="ATP-grasp"/>
</dbReference>
<dbReference type="RefSeq" id="WP_122917832.1">
    <property type="nucleotide sequence ID" value="NZ_RHHQ01000008.1"/>
</dbReference>
<dbReference type="AlphaFoldDB" id="A0A3M8DNC5"/>
<dbReference type="SUPFAM" id="SSF56059">
    <property type="entry name" value="Glutathione synthetase ATP-binding domain-like"/>
    <property type="match status" value="1"/>
</dbReference>
<dbReference type="GO" id="GO:0046872">
    <property type="term" value="F:metal ion binding"/>
    <property type="evidence" value="ECO:0007669"/>
    <property type="project" value="InterPro"/>
</dbReference>
<evidence type="ECO:0000313" key="4">
    <source>
        <dbReference type="Proteomes" id="UP000271031"/>
    </source>
</evidence>
<gene>
    <name evidence="3" type="ORF">EDM56_10315</name>
</gene>
<dbReference type="EMBL" id="RHHQ01000008">
    <property type="protein sequence ID" value="RNB89576.1"/>
    <property type="molecule type" value="Genomic_DNA"/>
</dbReference>
<evidence type="ECO:0000259" key="2">
    <source>
        <dbReference type="PROSITE" id="PS50975"/>
    </source>
</evidence>
<evidence type="ECO:0000313" key="3">
    <source>
        <dbReference type="EMBL" id="RNB89576.1"/>
    </source>
</evidence>
<dbReference type="Pfam" id="PF14398">
    <property type="entry name" value="ATPgrasp_YheCD"/>
    <property type="match status" value="1"/>
</dbReference>
<dbReference type="GO" id="GO:0005524">
    <property type="term" value="F:ATP binding"/>
    <property type="evidence" value="ECO:0007669"/>
    <property type="project" value="UniProtKB-UniRule"/>
</dbReference>
<dbReference type="PROSITE" id="PS50975">
    <property type="entry name" value="ATP_GRASP"/>
    <property type="match status" value="1"/>
</dbReference>
<accession>A0A3M8DNC5</accession>
<dbReference type="Gene3D" id="3.30.470.20">
    <property type="entry name" value="ATP-grasp fold, B domain"/>
    <property type="match status" value="1"/>
</dbReference>
<reference evidence="3 4" key="1">
    <citation type="submission" date="2018-10" db="EMBL/GenBank/DDBJ databases">
        <title>Phylogenomics of Brevibacillus.</title>
        <authorList>
            <person name="Dunlap C."/>
        </authorList>
    </citation>
    <scope>NUCLEOTIDE SEQUENCE [LARGE SCALE GENOMIC DNA]</scope>
    <source>
        <strain evidence="3 4">JCM 15716</strain>
    </source>
</reference>